<feature type="non-terminal residue" evidence="2">
    <location>
        <position position="1"/>
    </location>
</feature>
<dbReference type="Proteomes" id="UP001432322">
    <property type="component" value="Unassembled WGS sequence"/>
</dbReference>
<feature type="signal peptide" evidence="1">
    <location>
        <begin position="1"/>
        <end position="16"/>
    </location>
</feature>
<gene>
    <name evidence="2" type="ORF">PFISCL1PPCAC_1493</name>
</gene>
<evidence type="ECO:0000256" key="1">
    <source>
        <dbReference type="SAM" id="SignalP"/>
    </source>
</evidence>
<dbReference type="AlphaFoldDB" id="A0AAV5USR5"/>
<protein>
    <submittedName>
        <fullName evidence="2">Uncharacterized protein</fullName>
    </submittedName>
</protein>
<evidence type="ECO:0000313" key="3">
    <source>
        <dbReference type="Proteomes" id="UP001432322"/>
    </source>
</evidence>
<organism evidence="2 3">
    <name type="scientific">Pristionchus fissidentatus</name>
    <dbReference type="NCBI Taxonomy" id="1538716"/>
    <lineage>
        <taxon>Eukaryota</taxon>
        <taxon>Metazoa</taxon>
        <taxon>Ecdysozoa</taxon>
        <taxon>Nematoda</taxon>
        <taxon>Chromadorea</taxon>
        <taxon>Rhabditida</taxon>
        <taxon>Rhabditina</taxon>
        <taxon>Diplogasteromorpha</taxon>
        <taxon>Diplogasteroidea</taxon>
        <taxon>Neodiplogasteridae</taxon>
        <taxon>Pristionchus</taxon>
    </lineage>
</organism>
<sequence>PRMILFFLLIPFATLADRENGCSEKTEAMIIDDNNKTSDMLELNAFVIDPISPYQWIIENITYNYKNETNSQSVWSEIIG</sequence>
<feature type="non-terminal residue" evidence="2">
    <location>
        <position position="80"/>
    </location>
</feature>
<dbReference type="EMBL" id="BTSY01000001">
    <property type="protein sequence ID" value="GMT10196.1"/>
    <property type="molecule type" value="Genomic_DNA"/>
</dbReference>
<reference evidence="2" key="1">
    <citation type="submission" date="2023-10" db="EMBL/GenBank/DDBJ databases">
        <title>Genome assembly of Pristionchus species.</title>
        <authorList>
            <person name="Yoshida K."/>
            <person name="Sommer R.J."/>
        </authorList>
    </citation>
    <scope>NUCLEOTIDE SEQUENCE</scope>
    <source>
        <strain evidence="2">RS5133</strain>
    </source>
</reference>
<keyword evidence="1" id="KW-0732">Signal</keyword>
<comment type="caution">
    <text evidence="2">The sequence shown here is derived from an EMBL/GenBank/DDBJ whole genome shotgun (WGS) entry which is preliminary data.</text>
</comment>
<keyword evidence="3" id="KW-1185">Reference proteome</keyword>
<evidence type="ECO:0000313" key="2">
    <source>
        <dbReference type="EMBL" id="GMT10196.1"/>
    </source>
</evidence>
<feature type="chain" id="PRO_5043517913" evidence="1">
    <location>
        <begin position="17"/>
        <end position="80"/>
    </location>
</feature>
<name>A0AAV5USR5_9BILA</name>
<accession>A0AAV5USR5</accession>
<proteinExistence type="predicted"/>